<comment type="similarity">
    <text evidence="1 2">Belongs to the TIFY/JAZ family.</text>
</comment>
<dbReference type="PANTHER" id="PTHR33077:SF52">
    <property type="entry name" value="PROTEIN TIFY 11D"/>
    <property type="match status" value="1"/>
</dbReference>
<feature type="domain" description="Tify" evidence="4">
    <location>
        <begin position="1"/>
        <end position="29"/>
    </location>
</feature>
<dbReference type="SMART" id="SM00979">
    <property type="entry name" value="TIFY"/>
    <property type="match status" value="1"/>
</dbReference>
<dbReference type="PROSITE" id="PS51320">
    <property type="entry name" value="TIFY"/>
    <property type="match status" value="1"/>
</dbReference>
<dbReference type="AlphaFoldDB" id="A0AA88X2L4"/>
<dbReference type="Pfam" id="PF06200">
    <property type="entry name" value="tify"/>
    <property type="match status" value="1"/>
</dbReference>
<sequence length="80" mass="9066">MTMFYAGQVLVFNDFRAEKAREIMSLVKKENLRPTSLDENDRVGGGDSITSVAPSGFEPPQECLQPRERLQPQERCLTVH</sequence>
<gene>
    <name evidence="5" type="ORF">RJ639_030312</name>
</gene>
<dbReference type="PANTHER" id="PTHR33077">
    <property type="entry name" value="PROTEIN TIFY 4A-RELATED-RELATED"/>
    <property type="match status" value="1"/>
</dbReference>
<dbReference type="GO" id="GO:2000022">
    <property type="term" value="P:regulation of jasmonic acid mediated signaling pathway"/>
    <property type="evidence" value="ECO:0007669"/>
    <property type="project" value="UniProtKB-UniRule"/>
</dbReference>
<dbReference type="InterPro" id="IPR040390">
    <property type="entry name" value="TIFY/JAZ"/>
</dbReference>
<dbReference type="EMBL" id="JAVXUP010000121">
    <property type="protein sequence ID" value="KAK3037504.1"/>
    <property type="molecule type" value="Genomic_DNA"/>
</dbReference>
<evidence type="ECO:0000256" key="2">
    <source>
        <dbReference type="RuleBase" id="RU369065"/>
    </source>
</evidence>
<evidence type="ECO:0000313" key="6">
    <source>
        <dbReference type="Proteomes" id="UP001188597"/>
    </source>
</evidence>
<evidence type="ECO:0000259" key="4">
    <source>
        <dbReference type="PROSITE" id="PS51320"/>
    </source>
</evidence>
<keyword evidence="2" id="KW-0539">Nucleus</keyword>
<proteinExistence type="inferred from homology"/>
<dbReference type="GO" id="GO:0031347">
    <property type="term" value="P:regulation of defense response"/>
    <property type="evidence" value="ECO:0007669"/>
    <property type="project" value="UniProtKB-UniRule"/>
</dbReference>
<keyword evidence="6" id="KW-1185">Reference proteome</keyword>
<comment type="subcellular location">
    <subcellularLocation>
        <location evidence="2">Nucleus</location>
    </subcellularLocation>
</comment>
<dbReference type="Proteomes" id="UP001188597">
    <property type="component" value="Unassembled WGS sequence"/>
</dbReference>
<feature type="region of interest" description="Disordered" evidence="3">
    <location>
        <begin position="36"/>
        <end position="63"/>
    </location>
</feature>
<evidence type="ECO:0000313" key="5">
    <source>
        <dbReference type="EMBL" id="KAK3037504.1"/>
    </source>
</evidence>
<organism evidence="5 6">
    <name type="scientific">Escallonia herrerae</name>
    <dbReference type="NCBI Taxonomy" id="1293975"/>
    <lineage>
        <taxon>Eukaryota</taxon>
        <taxon>Viridiplantae</taxon>
        <taxon>Streptophyta</taxon>
        <taxon>Embryophyta</taxon>
        <taxon>Tracheophyta</taxon>
        <taxon>Spermatophyta</taxon>
        <taxon>Magnoliopsida</taxon>
        <taxon>eudicotyledons</taxon>
        <taxon>Gunneridae</taxon>
        <taxon>Pentapetalae</taxon>
        <taxon>asterids</taxon>
        <taxon>campanulids</taxon>
        <taxon>Escalloniales</taxon>
        <taxon>Escalloniaceae</taxon>
        <taxon>Escallonia</taxon>
    </lineage>
</organism>
<dbReference type="GO" id="GO:0009611">
    <property type="term" value="P:response to wounding"/>
    <property type="evidence" value="ECO:0007669"/>
    <property type="project" value="UniProtKB-UniRule"/>
</dbReference>
<evidence type="ECO:0000256" key="3">
    <source>
        <dbReference type="SAM" id="MobiDB-lite"/>
    </source>
</evidence>
<protein>
    <recommendedName>
        <fullName evidence="2">Protein TIFY</fullName>
    </recommendedName>
    <alternativeName>
        <fullName evidence="2">Jasmonate ZIM domain-containing protein</fullName>
    </alternativeName>
</protein>
<keyword evidence="2" id="KW-1184">Jasmonic acid signaling pathway</keyword>
<dbReference type="GO" id="GO:0005634">
    <property type="term" value="C:nucleus"/>
    <property type="evidence" value="ECO:0007669"/>
    <property type="project" value="UniProtKB-SubCell"/>
</dbReference>
<comment type="caution">
    <text evidence="5">The sequence shown here is derived from an EMBL/GenBank/DDBJ whole genome shotgun (WGS) entry which is preliminary data.</text>
</comment>
<comment type="function">
    <text evidence="2">Repressor of jasmonate responses.</text>
</comment>
<dbReference type="InterPro" id="IPR010399">
    <property type="entry name" value="Tify_dom"/>
</dbReference>
<reference evidence="5" key="1">
    <citation type="submission" date="2022-12" db="EMBL/GenBank/DDBJ databases">
        <title>Draft genome assemblies for two species of Escallonia (Escalloniales).</title>
        <authorList>
            <person name="Chanderbali A."/>
            <person name="Dervinis C."/>
            <person name="Anghel I."/>
            <person name="Soltis D."/>
            <person name="Soltis P."/>
            <person name="Zapata F."/>
        </authorList>
    </citation>
    <scope>NUCLEOTIDE SEQUENCE</scope>
    <source>
        <strain evidence="5">UCBG64.0493</strain>
        <tissue evidence="5">Leaf</tissue>
    </source>
</reference>
<evidence type="ECO:0000256" key="1">
    <source>
        <dbReference type="ARBA" id="ARBA00008614"/>
    </source>
</evidence>
<accession>A0AA88X2L4</accession>
<comment type="domain">
    <text evidence="2">The jas domain is required for interaction with COI1.</text>
</comment>
<name>A0AA88X2L4_9ASTE</name>